<keyword evidence="5" id="KW-0732">Signal</keyword>
<name>A0ABS5Z121_9ACTN</name>
<proteinExistence type="inferred from homology"/>
<dbReference type="Pfam" id="PF12849">
    <property type="entry name" value="PBP_like_2"/>
    <property type="match status" value="1"/>
</dbReference>
<dbReference type="EMBL" id="JAHKKG010000014">
    <property type="protein sequence ID" value="MBU2669211.1"/>
    <property type="molecule type" value="Genomic_DNA"/>
</dbReference>
<comment type="caution">
    <text evidence="7">The sequence shown here is derived from an EMBL/GenBank/DDBJ whole genome shotgun (WGS) entry which is preliminary data.</text>
</comment>
<keyword evidence="2 4" id="KW-0813">Transport</keyword>
<dbReference type="PANTHER" id="PTHR42996">
    <property type="entry name" value="PHOSPHATE-BINDING PROTEIN PSTS"/>
    <property type="match status" value="1"/>
</dbReference>
<keyword evidence="8" id="KW-1185">Reference proteome</keyword>
<feature type="signal peptide" evidence="5">
    <location>
        <begin position="1"/>
        <end position="17"/>
    </location>
</feature>
<feature type="chain" id="PRO_5046739426" description="Phosphate-binding protein" evidence="5">
    <location>
        <begin position="18"/>
        <end position="348"/>
    </location>
</feature>
<dbReference type="InterPro" id="IPR050962">
    <property type="entry name" value="Phosphate-bind_PstS"/>
</dbReference>
<evidence type="ECO:0000256" key="1">
    <source>
        <dbReference type="ARBA" id="ARBA00008725"/>
    </source>
</evidence>
<dbReference type="RefSeq" id="WP_215793556.1">
    <property type="nucleotide sequence ID" value="NZ_JAHKKG010000014.1"/>
</dbReference>
<dbReference type="Gene3D" id="3.40.190.10">
    <property type="entry name" value="Periplasmic binding protein-like II"/>
    <property type="match status" value="2"/>
</dbReference>
<evidence type="ECO:0000259" key="6">
    <source>
        <dbReference type="Pfam" id="PF12849"/>
    </source>
</evidence>
<gene>
    <name evidence="7" type="primary">pstS</name>
    <name evidence="7" type="ORF">KOI35_37440</name>
</gene>
<evidence type="ECO:0000313" key="8">
    <source>
        <dbReference type="Proteomes" id="UP001519654"/>
    </source>
</evidence>
<keyword evidence="3 4" id="KW-0592">Phosphate transport</keyword>
<dbReference type="PANTHER" id="PTHR42996:SF1">
    <property type="entry name" value="PHOSPHATE-BINDING PROTEIN PSTS"/>
    <property type="match status" value="1"/>
</dbReference>
<evidence type="ECO:0000256" key="4">
    <source>
        <dbReference type="PIRNR" id="PIRNR002756"/>
    </source>
</evidence>
<dbReference type="PIRSF" id="PIRSF002756">
    <property type="entry name" value="PstS"/>
    <property type="match status" value="1"/>
</dbReference>
<dbReference type="PROSITE" id="PS51257">
    <property type="entry name" value="PROKAR_LIPOPROTEIN"/>
    <property type="match status" value="1"/>
</dbReference>
<dbReference type="SUPFAM" id="SSF53850">
    <property type="entry name" value="Periplasmic binding protein-like II"/>
    <property type="match status" value="1"/>
</dbReference>
<dbReference type="CDD" id="cd13565">
    <property type="entry name" value="PBP2_PstS"/>
    <property type="match status" value="1"/>
</dbReference>
<evidence type="ECO:0000256" key="2">
    <source>
        <dbReference type="ARBA" id="ARBA00022448"/>
    </source>
</evidence>
<evidence type="ECO:0000256" key="3">
    <source>
        <dbReference type="ARBA" id="ARBA00022592"/>
    </source>
</evidence>
<organism evidence="7 8">
    <name type="scientific">Paractinoplanes bogorensis</name>
    <dbReference type="NCBI Taxonomy" id="1610840"/>
    <lineage>
        <taxon>Bacteria</taxon>
        <taxon>Bacillati</taxon>
        <taxon>Actinomycetota</taxon>
        <taxon>Actinomycetes</taxon>
        <taxon>Micromonosporales</taxon>
        <taxon>Micromonosporaceae</taxon>
        <taxon>Paractinoplanes</taxon>
    </lineage>
</organism>
<reference evidence="7 8" key="1">
    <citation type="submission" date="2021-06" db="EMBL/GenBank/DDBJ databases">
        <title>Actinoplanes lichenicola sp. nov., and Actinoplanes ovalisporus sp. nov., isolated from lichen in Thailand.</title>
        <authorList>
            <person name="Saeng-In P."/>
            <person name="Kanchanasin P."/>
            <person name="Yuki M."/>
            <person name="Kudo T."/>
            <person name="Ohkuma M."/>
            <person name="Phongsopitanun W."/>
            <person name="Tanasupawat S."/>
        </authorList>
    </citation>
    <scope>NUCLEOTIDE SEQUENCE [LARGE SCALE GENOMIC DNA]</scope>
    <source>
        <strain evidence="7 8">NBRC 110975</strain>
    </source>
</reference>
<sequence length="348" mass="36024">MKPRFLALAALVLAVAACDSPSTPDRDVIDCAKGSITAQGSSAQANAVSAWIKDYQVSCAEATIEYDSVGSGTGRRAFWAGTGDFAGSDSPTGVAEQALAKARCQGPIVHLPMVVGPIALAFTVAGVDDLRLSPATIARIFTGKITRWNDQRIVADNPGVTLPETSIRAIHRSDSSGTTDNFTRFLAATAAADWGLKSDSAWPAPGGTGADGSNALVSAIERTDGAIGYVEASYARFHNLPTARVGNASGEFVPLSDSAAARTVAGARVVGTEGLRLELDYRIADPLAYPLVLVTYEIVCQAGASDLVKSFLSYASSPAGQTTAAQAGYAPLPDDLRERVAATVSRLS</sequence>
<feature type="domain" description="PBP" evidence="6">
    <location>
        <begin position="32"/>
        <end position="317"/>
    </location>
</feature>
<evidence type="ECO:0000256" key="5">
    <source>
        <dbReference type="SAM" id="SignalP"/>
    </source>
</evidence>
<evidence type="ECO:0000313" key="7">
    <source>
        <dbReference type="EMBL" id="MBU2669211.1"/>
    </source>
</evidence>
<dbReference type="InterPro" id="IPR005673">
    <property type="entry name" value="ABC_phos-bd_PstS"/>
</dbReference>
<dbReference type="NCBIfam" id="TIGR00975">
    <property type="entry name" value="3a0107s03"/>
    <property type="match status" value="1"/>
</dbReference>
<protein>
    <recommendedName>
        <fullName evidence="4">Phosphate-binding protein</fullName>
    </recommendedName>
</protein>
<dbReference type="InterPro" id="IPR024370">
    <property type="entry name" value="PBP_domain"/>
</dbReference>
<accession>A0ABS5Z121</accession>
<comment type="similarity">
    <text evidence="1 4">Belongs to the PstS family.</text>
</comment>
<dbReference type="Proteomes" id="UP001519654">
    <property type="component" value="Unassembled WGS sequence"/>
</dbReference>